<reference evidence="11" key="1">
    <citation type="submission" date="2021-03" db="EMBL/GenBank/DDBJ databases">
        <title>Evolutionary innovations through gain and loss of genes in the ectomycorrhizal Boletales.</title>
        <authorList>
            <person name="Wu G."/>
            <person name="Miyauchi S."/>
            <person name="Morin E."/>
            <person name="Yang Z.-L."/>
            <person name="Xu J."/>
            <person name="Martin F.M."/>
        </authorList>
    </citation>
    <scope>NUCLEOTIDE SEQUENCE</scope>
    <source>
        <strain evidence="11">BR01</strain>
    </source>
</reference>
<dbReference type="InterPro" id="IPR004835">
    <property type="entry name" value="Chitin_synth"/>
</dbReference>
<feature type="transmembrane region" description="Helical" evidence="9">
    <location>
        <begin position="250"/>
        <end position="269"/>
    </location>
</feature>
<evidence type="ECO:0000256" key="1">
    <source>
        <dbReference type="ARBA" id="ARBA00004651"/>
    </source>
</evidence>
<dbReference type="EMBL" id="JAGFBS010000024">
    <property type="protein sequence ID" value="KAG6373006.1"/>
    <property type="molecule type" value="Genomic_DNA"/>
</dbReference>
<protein>
    <recommendedName>
        <fullName evidence="2">chitin synthase</fullName>
        <ecNumber evidence="2">2.4.1.16</ecNumber>
    </recommendedName>
</protein>
<dbReference type="SUPFAM" id="SSF55856">
    <property type="entry name" value="Cytochrome b5-like heme/steroid binding domain"/>
    <property type="match status" value="1"/>
</dbReference>
<dbReference type="AlphaFoldDB" id="A0A8I3A6C9"/>
<dbReference type="InterPro" id="IPR036400">
    <property type="entry name" value="Cyt_B5-like_heme/steroid_sf"/>
</dbReference>
<dbReference type="Pfam" id="PF03142">
    <property type="entry name" value="Chitin_synth_2"/>
    <property type="match status" value="2"/>
</dbReference>
<evidence type="ECO:0000313" key="11">
    <source>
        <dbReference type="EMBL" id="KAG6373006.1"/>
    </source>
</evidence>
<dbReference type="GO" id="GO:0005886">
    <property type="term" value="C:plasma membrane"/>
    <property type="evidence" value="ECO:0007669"/>
    <property type="project" value="UniProtKB-SubCell"/>
</dbReference>
<evidence type="ECO:0000259" key="10">
    <source>
        <dbReference type="Pfam" id="PF00173"/>
    </source>
</evidence>
<dbReference type="PANTHER" id="PTHR22914">
    <property type="entry name" value="CHITIN SYNTHASE"/>
    <property type="match status" value="1"/>
</dbReference>
<proteinExistence type="predicted"/>
<keyword evidence="12" id="KW-1185">Reference proteome</keyword>
<dbReference type="GO" id="GO:0004100">
    <property type="term" value="F:chitin synthase activity"/>
    <property type="evidence" value="ECO:0007669"/>
    <property type="project" value="UniProtKB-EC"/>
</dbReference>
<evidence type="ECO:0000256" key="2">
    <source>
        <dbReference type="ARBA" id="ARBA00012543"/>
    </source>
</evidence>
<dbReference type="EC" id="2.4.1.16" evidence="2"/>
<keyword evidence="4 9" id="KW-0812">Transmembrane</keyword>
<feature type="transmembrane region" description="Helical" evidence="9">
    <location>
        <begin position="14"/>
        <end position="38"/>
    </location>
</feature>
<keyword evidence="3" id="KW-0328">Glycosyltransferase</keyword>
<name>A0A8I3A6C9_9AGAM</name>
<dbReference type="InterPro" id="IPR029044">
    <property type="entry name" value="Nucleotide-diphossugar_trans"/>
</dbReference>
<keyword evidence="5 9" id="KW-1133">Transmembrane helix</keyword>
<dbReference type="PROSITE" id="PS51257">
    <property type="entry name" value="PROKAR_LIPOPROTEIN"/>
    <property type="match status" value="1"/>
</dbReference>
<dbReference type="InterPro" id="IPR001199">
    <property type="entry name" value="Cyt_B5-like_heme/steroid-bd"/>
</dbReference>
<keyword evidence="6 9" id="KW-0472">Membrane</keyword>
<dbReference type="PANTHER" id="PTHR22914:SF45">
    <property type="entry name" value="CHITIN SYNTHASE"/>
    <property type="match status" value="1"/>
</dbReference>
<evidence type="ECO:0000256" key="7">
    <source>
        <dbReference type="ARBA" id="ARBA00023180"/>
    </source>
</evidence>
<accession>A0A8I3A6C9</accession>
<evidence type="ECO:0000256" key="3">
    <source>
        <dbReference type="ARBA" id="ARBA00022676"/>
    </source>
</evidence>
<dbReference type="GO" id="GO:0006031">
    <property type="term" value="P:chitin biosynthetic process"/>
    <property type="evidence" value="ECO:0007669"/>
    <property type="project" value="TreeGrafter"/>
</dbReference>
<dbReference type="Pfam" id="PF00173">
    <property type="entry name" value="Cyt-b5"/>
    <property type="match status" value="1"/>
</dbReference>
<dbReference type="Proteomes" id="UP000683000">
    <property type="component" value="Unassembled WGS sequence"/>
</dbReference>
<keyword evidence="3" id="KW-0808">Transferase</keyword>
<evidence type="ECO:0000256" key="8">
    <source>
        <dbReference type="ARBA" id="ARBA00048014"/>
    </source>
</evidence>
<dbReference type="OrthoDB" id="2673886at2759"/>
<evidence type="ECO:0000256" key="5">
    <source>
        <dbReference type="ARBA" id="ARBA00022989"/>
    </source>
</evidence>
<dbReference type="GO" id="GO:0031505">
    <property type="term" value="P:fungal-type cell wall organization"/>
    <property type="evidence" value="ECO:0007669"/>
    <property type="project" value="TreeGrafter"/>
</dbReference>
<comment type="catalytic activity">
    <reaction evidence="8">
        <text>[(1-&gt;4)-N-acetyl-beta-D-glucosaminyl](n) + UDP-N-acetyl-alpha-D-glucosamine = [(1-&gt;4)-N-acetyl-beta-D-glucosaminyl](n+1) + UDP + H(+)</text>
        <dbReference type="Rhea" id="RHEA:16637"/>
        <dbReference type="Rhea" id="RHEA-COMP:9593"/>
        <dbReference type="Rhea" id="RHEA-COMP:9595"/>
        <dbReference type="ChEBI" id="CHEBI:15378"/>
        <dbReference type="ChEBI" id="CHEBI:17029"/>
        <dbReference type="ChEBI" id="CHEBI:57705"/>
        <dbReference type="ChEBI" id="CHEBI:58223"/>
        <dbReference type="EC" id="2.4.1.16"/>
    </reaction>
</comment>
<comment type="caution">
    <text evidence="11">The sequence shown here is derived from an EMBL/GenBank/DDBJ whole genome shotgun (WGS) entry which is preliminary data.</text>
</comment>
<keyword evidence="7" id="KW-0325">Glycoprotein</keyword>
<dbReference type="Gene3D" id="3.10.120.10">
    <property type="entry name" value="Cytochrome b5-like heme/steroid binding domain"/>
    <property type="match status" value="1"/>
</dbReference>
<dbReference type="SUPFAM" id="SSF53448">
    <property type="entry name" value="Nucleotide-diphospho-sugar transferases"/>
    <property type="match status" value="1"/>
</dbReference>
<gene>
    <name evidence="11" type="ORF">JVT61DRAFT_7055</name>
</gene>
<evidence type="ECO:0000256" key="6">
    <source>
        <dbReference type="ARBA" id="ARBA00023136"/>
    </source>
</evidence>
<feature type="domain" description="Cytochrome b5 heme-binding" evidence="10">
    <location>
        <begin position="48"/>
        <end position="108"/>
    </location>
</feature>
<evidence type="ECO:0000313" key="12">
    <source>
        <dbReference type="Proteomes" id="UP000683000"/>
    </source>
</evidence>
<evidence type="ECO:0000256" key="4">
    <source>
        <dbReference type="ARBA" id="ARBA00022692"/>
    </source>
</evidence>
<comment type="subcellular location">
    <subcellularLocation>
        <location evidence="1">Cell membrane</location>
        <topology evidence="1">Multi-pass membrane protein</topology>
    </subcellularLocation>
</comment>
<evidence type="ECO:0000256" key="9">
    <source>
        <dbReference type="SAM" id="Phobius"/>
    </source>
</evidence>
<organism evidence="11 12">
    <name type="scientific">Boletus reticuloceps</name>
    <dbReference type="NCBI Taxonomy" id="495285"/>
    <lineage>
        <taxon>Eukaryota</taxon>
        <taxon>Fungi</taxon>
        <taxon>Dikarya</taxon>
        <taxon>Basidiomycota</taxon>
        <taxon>Agaricomycotina</taxon>
        <taxon>Agaricomycetes</taxon>
        <taxon>Agaricomycetidae</taxon>
        <taxon>Boletales</taxon>
        <taxon>Boletineae</taxon>
        <taxon>Boletaceae</taxon>
        <taxon>Boletoideae</taxon>
        <taxon>Boletus</taxon>
    </lineage>
</organism>
<sequence length="590" mass="65806">MKREDVRQAWREKFALNVIIWFICACAVFVIAVLGVVICPTEHVFNTSELASHSYSNSVNNVYAAIRGEVFDLTQVASTRQRVVSIIPTKSILQYGGQDATNLFPVQVSALCNGVSGSVSPWVQLSAANTMDLNAQYHDFCVEISTMVNTSGRAIGIYDGLIYDLTEYVNFGPSVQGPHGEVTPSADSQFMDSTLVNLFKYSSGQDLTKAINNLNIGSGTLAAQKMCLRNLFLIGMVDSRNSPQCLFSQYILLALSVMMVSIIAFRFIASINFGQQANGEIAPRQLRKTGLANGHDALLEQGTAVHFNLSMNPLELEIYHQIKNMIGVNPTFYEYLFTIDADTMVDPYSLNRLISAMVHDKKVLGVCGETMLSNAKQSVITMMQVYEYFISHHMAKAFESLFGSVTCLPGCFTLFCLHTPNTQKPLLISDYSQNLCRHSAHEEPVVPRRRSLFDNTPTETLPDAQDAILLSQWRRWINSTIHNLGEFMSLDQLYGFCCFSMRFVVMVDLVSTLIQPITCGLHRLLDCFGCRSRKDYSCDLSHHDWCCVWSPSSRICPSTQMGHGWVDGVLHYRHSDLLVLAPDLLLLAHG</sequence>
<dbReference type="GO" id="GO:0030428">
    <property type="term" value="C:cell septum"/>
    <property type="evidence" value="ECO:0007669"/>
    <property type="project" value="TreeGrafter"/>
</dbReference>